<organism evidence="2 3">
    <name type="scientific">Segatella copri</name>
    <dbReference type="NCBI Taxonomy" id="165179"/>
    <lineage>
        <taxon>Bacteria</taxon>
        <taxon>Pseudomonadati</taxon>
        <taxon>Bacteroidota</taxon>
        <taxon>Bacteroidia</taxon>
        <taxon>Bacteroidales</taxon>
        <taxon>Prevotellaceae</taxon>
        <taxon>Segatella</taxon>
    </lineage>
</organism>
<dbReference type="InterPro" id="IPR008894">
    <property type="entry name" value="QdtA_cupin_dom"/>
</dbReference>
<dbReference type="InterPro" id="IPR011051">
    <property type="entry name" value="RmlC_Cupin_sf"/>
</dbReference>
<dbReference type="Gene3D" id="2.60.120.10">
    <property type="entry name" value="Jelly Rolls"/>
    <property type="match status" value="1"/>
</dbReference>
<dbReference type="SUPFAM" id="SSF51182">
    <property type="entry name" value="RmlC-like cupins"/>
    <property type="match status" value="1"/>
</dbReference>
<dbReference type="InterPro" id="IPR014710">
    <property type="entry name" value="RmlC-like_jellyroll"/>
</dbReference>
<gene>
    <name evidence="2" type="ORF">F7D20_12020</name>
</gene>
<dbReference type="EMBL" id="VZAD01000091">
    <property type="protein sequence ID" value="MQP12663.1"/>
    <property type="molecule type" value="Genomic_DNA"/>
</dbReference>
<protein>
    <submittedName>
        <fullName evidence="2">WxcM-like domain-containing protein</fullName>
    </submittedName>
</protein>
<dbReference type="OrthoDB" id="9795513at2"/>
<dbReference type="Pfam" id="PF05523">
    <property type="entry name" value="FdtA"/>
    <property type="match status" value="1"/>
</dbReference>
<feature type="domain" description="Sugar 3,4-ketoisomerase QdtA cupin" evidence="1">
    <location>
        <begin position="5"/>
        <end position="133"/>
    </location>
</feature>
<accession>A0A6A7WDU5</accession>
<dbReference type="CDD" id="cd20292">
    <property type="entry name" value="cupin_QdtA-like"/>
    <property type="match status" value="1"/>
</dbReference>
<evidence type="ECO:0000259" key="1">
    <source>
        <dbReference type="Pfam" id="PF05523"/>
    </source>
</evidence>
<evidence type="ECO:0000313" key="3">
    <source>
        <dbReference type="Proteomes" id="UP000384372"/>
    </source>
</evidence>
<dbReference type="Proteomes" id="UP000384372">
    <property type="component" value="Unassembled WGS sequence"/>
</dbReference>
<comment type="caution">
    <text evidence="2">The sequence shown here is derived from an EMBL/GenBank/DDBJ whole genome shotgun (WGS) entry which is preliminary data.</text>
</comment>
<keyword evidence="3" id="KW-1185">Reference proteome</keyword>
<name>A0A6A7WDU5_9BACT</name>
<dbReference type="AlphaFoldDB" id="A0A6A7WDU5"/>
<reference evidence="2 3" key="1">
    <citation type="submission" date="2019-09" db="EMBL/GenBank/DDBJ databases">
        <title>Distinct polysaccharide growth profiles of human intestinal Prevotella copri isolates.</title>
        <authorList>
            <person name="Fehlner-Peach H."/>
            <person name="Magnabosco C."/>
            <person name="Raghavan V."/>
            <person name="Scher J.U."/>
            <person name="Tett A."/>
            <person name="Cox L.M."/>
            <person name="Gottsegen C."/>
            <person name="Watters A."/>
            <person name="Wiltshire- Gordon J.D."/>
            <person name="Segata N."/>
            <person name="Bonneau R."/>
            <person name="Littman D.R."/>
        </authorList>
    </citation>
    <scope>NUCLEOTIDE SEQUENCE [LARGE SCALE GENOMIC DNA]</scope>
    <source>
        <strain evidence="3">iAQ1173</strain>
    </source>
</reference>
<proteinExistence type="predicted"/>
<evidence type="ECO:0000313" key="2">
    <source>
        <dbReference type="EMBL" id="MQP12663.1"/>
    </source>
</evidence>
<sequence length="138" mass="16055">MTINDVKLIELPRFNDPRGSLSFVQEFDQIPFKIQRVYWIYDVPGGENRGGHAFKKTEEFIVAMSGAFDVVVSDGKEKKVFSLNRSYYGLYIPKGLWRDIENFSTNSLALEFASTKYDRNDYVEDFNDYIKLKKDGKI</sequence>
<dbReference type="RefSeq" id="WP_158464245.1">
    <property type="nucleotide sequence ID" value="NZ_VZAD01000091.1"/>
</dbReference>